<sequence length="90" mass="10564">MARVKRLRYEEPAVARAQWMIRRRFDLREYDHRTPHTIRNSSVRTAANSRQSSAAVSPNPLAKVLRKLRRVQKLLLSDFSLKSCEQLCEV</sequence>
<dbReference type="EMBL" id="KV011865">
    <property type="protein sequence ID" value="KZV25541.1"/>
    <property type="molecule type" value="Genomic_DNA"/>
</dbReference>
<evidence type="ECO:0000313" key="2">
    <source>
        <dbReference type="Proteomes" id="UP000250235"/>
    </source>
</evidence>
<dbReference type="Proteomes" id="UP000250235">
    <property type="component" value="Unassembled WGS sequence"/>
</dbReference>
<name>A0A2Z7AUE8_9LAMI</name>
<accession>A0A2Z7AUE8</accession>
<keyword evidence="2" id="KW-1185">Reference proteome</keyword>
<dbReference type="AlphaFoldDB" id="A0A2Z7AUE8"/>
<proteinExistence type="predicted"/>
<organism evidence="1 2">
    <name type="scientific">Dorcoceras hygrometricum</name>
    <dbReference type="NCBI Taxonomy" id="472368"/>
    <lineage>
        <taxon>Eukaryota</taxon>
        <taxon>Viridiplantae</taxon>
        <taxon>Streptophyta</taxon>
        <taxon>Embryophyta</taxon>
        <taxon>Tracheophyta</taxon>
        <taxon>Spermatophyta</taxon>
        <taxon>Magnoliopsida</taxon>
        <taxon>eudicotyledons</taxon>
        <taxon>Gunneridae</taxon>
        <taxon>Pentapetalae</taxon>
        <taxon>asterids</taxon>
        <taxon>lamiids</taxon>
        <taxon>Lamiales</taxon>
        <taxon>Gesneriaceae</taxon>
        <taxon>Didymocarpoideae</taxon>
        <taxon>Trichosporeae</taxon>
        <taxon>Loxocarpinae</taxon>
        <taxon>Dorcoceras</taxon>
    </lineage>
</organism>
<protein>
    <submittedName>
        <fullName evidence="1">Uncharacterized protein</fullName>
    </submittedName>
</protein>
<reference evidence="1 2" key="1">
    <citation type="journal article" date="2015" name="Proc. Natl. Acad. Sci. U.S.A.">
        <title>The resurrection genome of Boea hygrometrica: A blueprint for survival of dehydration.</title>
        <authorList>
            <person name="Xiao L."/>
            <person name="Yang G."/>
            <person name="Zhang L."/>
            <person name="Yang X."/>
            <person name="Zhao S."/>
            <person name="Ji Z."/>
            <person name="Zhou Q."/>
            <person name="Hu M."/>
            <person name="Wang Y."/>
            <person name="Chen M."/>
            <person name="Xu Y."/>
            <person name="Jin H."/>
            <person name="Xiao X."/>
            <person name="Hu G."/>
            <person name="Bao F."/>
            <person name="Hu Y."/>
            <person name="Wan P."/>
            <person name="Li L."/>
            <person name="Deng X."/>
            <person name="Kuang T."/>
            <person name="Xiang C."/>
            <person name="Zhu J.K."/>
            <person name="Oliver M.J."/>
            <person name="He Y."/>
        </authorList>
    </citation>
    <scope>NUCLEOTIDE SEQUENCE [LARGE SCALE GENOMIC DNA]</scope>
    <source>
        <strain evidence="2">cv. XS01</strain>
    </source>
</reference>
<evidence type="ECO:0000313" key="1">
    <source>
        <dbReference type="EMBL" id="KZV25541.1"/>
    </source>
</evidence>
<gene>
    <name evidence="1" type="ORF">F511_18867</name>
</gene>